<dbReference type="RefSeq" id="WP_169232129.1">
    <property type="nucleotide sequence ID" value="NZ_JABBGF010000003.1"/>
</dbReference>
<dbReference type="InterPro" id="IPR058955">
    <property type="entry name" value="GAPS4b_N"/>
</dbReference>
<feature type="domain" description="GAPS4b N-terminal" evidence="1">
    <location>
        <begin position="537"/>
        <end position="598"/>
    </location>
</feature>
<feature type="domain" description="GAPS4 PD-(D/E)XK nuclease" evidence="2">
    <location>
        <begin position="209"/>
        <end position="354"/>
    </location>
</feature>
<comment type="caution">
    <text evidence="3">The sequence shown here is derived from an EMBL/GenBank/DDBJ whole genome shotgun (WGS) entry which is preliminary data.</text>
</comment>
<dbReference type="Proteomes" id="UP000552615">
    <property type="component" value="Unassembled WGS sequence"/>
</dbReference>
<evidence type="ECO:0000313" key="3">
    <source>
        <dbReference type="EMBL" id="NML58785.1"/>
    </source>
</evidence>
<protein>
    <submittedName>
        <fullName evidence="3">Uncharacterized protein</fullName>
    </submittedName>
</protein>
<reference evidence="3 4" key="1">
    <citation type="submission" date="2020-04" db="EMBL/GenBank/DDBJ databases">
        <title>Chryseobacterium sp. RJ-7-14 sp. nov., isolated from Jeju soil.</title>
        <authorList>
            <person name="Dahal R.H."/>
            <person name="Chaudhary D.K."/>
        </authorList>
    </citation>
    <scope>NUCLEOTIDE SEQUENCE [LARGE SCALE GENOMIC DNA]</scope>
    <source>
        <strain evidence="3 4">RJ-7-14</strain>
    </source>
</reference>
<evidence type="ECO:0000259" key="1">
    <source>
        <dbReference type="Pfam" id="PF26110"/>
    </source>
</evidence>
<organism evidence="3 4">
    <name type="scientific">Chryseobacterium cheonjiense</name>
    <dbReference type="NCBI Taxonomy" id="2728845"/>
    <lineage>
        <taxon>Bacteria</taxon>
        <taxon>Pseudomonadati</taxon>
        <taxon>Bacteroidota</taxon>
        <taxon>Flavobacteriia</taxon>
        <taxon>Flavobacteriales</taxon>
        <taxon>Weeksellaceae</taxon>
        <taxon>Chryseobacterium group</taxon>
        <taxon>Chryseobacterium</taxon>
    </lineage>
</organism>
<dbReference type="Pfam" id="PF26110">
    <property type="entry name" value="GAPS4b_N"/>
    <property type="match status" value="1"/>
</dbReference>
<proteinExistence type="predicted"/>
<dbReference type="Pfam" id="PF26115">
    <property type="entry name" value="PDDEXK_GAPS4"/>
    <property type="match status" value="1"/>
</dbReference>
<evidence type="ECO:0000313" key="4">
    <source>
        <dbReference type="Proteomes" id="UP000552615"/>
    </source>
</evidence>
<dbReference type="EMBL" id="JABBGF010000003">
    <property type="protein sequence ID" value="NML58785.1"/>
    <property type="molecule type" value="Genomic_DNA"/>
</dbReference>
<keyword evidence="4" id="KW-1185">Reference proteome</keyword>
<evidence type="ECO:0000259" key="2">
    <source>
        <dbReference type="Pfam" id="PF26115"/>
    </source>
</evidence>
<gene>
    <name evidence="3" type="ORF">HHL20_15660</name>
</gene>
<dbReference type="AlphaFoldDB" id="A0A7Y0A8R5"/>
<name>A0A7Y0A8R5_9FLAO</name>
<sequence length="895" mass="102409">MGGNAGIRGYLIQTFICVLDSLEADNLWTSVTLEPLDESEKVDIRWKYANDVAKLCQIKSSENIIRHSAAKKWCEELETHSPNASEYELIVIGNVDEKLSKAKDIGNVKVGEIKPLNVQVLIDQASTKIDKYYENKNKPKISSQVRELIVKALTLEFGTSSIIGKEVSRADFDTKLLEWISAVEKQLDNNPYASLAPPTENLNTPINHRIVKKILELIGWHQFGENYTVECFNEKTEENEVHSVNFLGDFESKLKENSGDLIMVSSLHSLKYPDTSKIEISKYLNDTDIVYLDLEKKNKIPLKKFDSTDIYSLLFWLSTDNSEVSTDFIHYTKENYKRNLLNENMNYFLIDNNKANFLISSITTAKNYRPDVPVKFAYPITEATQSPNRIGARGLKLPPQYINSSVLPITKESKSKISFLLFCSDPFSQEALKKLIWLTISLTSGYGNEYILYFPDYNEADNKNDALEVIRSFNEELLDEKIKVLKYNSIDTEALDSLSNTKVITSKNETYEEDNQPSLVNSKHLNEAFVNILPYGDIIKPFLKTDAITANDIKFFLGKKGIYTRNADIKKLIDLMTSLLFSPKELEDFKSYIDVKGKTVNSSDAFFNIKQDETLESVFKKVKINTDNLTDGLNVKIINSDSLKFEASPAKDEFKLTLITETKDPTSSLLVNTKPGKAEVVVKKKDNQLVVVTENTINKADKYIVNRLVKLVEEEFKRIDFIEEEKIKAMFKNFSSNTERVNFLLSFSNIASSAMFHEADIQNIRFKFDENTEIPEFYRDKVDKDLIINFEGKGLQTLTELSELNAKESIFLEEMRVLYKFNFLNIKNGMYKVTYNFSNALKNKPEFDGVFKSAPYLMKTNSVKSLSSIENLEKELGKEIENLKLEKLKLFNIIK</sequence>
<dbReference type="InterPro" id="IPR058873">
    <property type="entry name" value="PDDEXK_GAPS4"/>
</dbReference>
<accession>A0A7Y0A8R5</accession>